<dbReference type="InterPro" id="IPR038867">
    <property type="entry name" value="WAC"/>
</dbReference>
<comment type="subcellular location">
    <subcellularLocation>
        <location evidence="1">Nucleus</location>
    </subcellularLocation>
</comment>
<accession>A0ABN9LUG7</accession>
<evidence type="ECO:0008006" key="6">
    <source>
        <dbReference type="Google" id="ProtNLM"/>
    </source>
</evidence>
<dbReference type="Proteomes" id="UP001176940">
    <property type="component" value="Unassembled WGS sequence"/>
</dbReference>
<feature type="compositionally biased region" description="Polar residues" evidence="3">
    <location>
        <begin position="68"/>
        <end position="132"/>
    </location>
</feature>
<proteinExistence type="predicted"/>
<evidence type="ECO:0000256" key="1">
    <source>
        <dbReference type="ARBA" id="ARBA00004123"/>
    </source>
</evidence>
<keyword evidence="2" id="KW-0539">Nucleus</keyword>
<gene>
    <name evidence="4" type="ORF">RIMI_LOCUS12277176</name>
</gene>
<comment type="caution">
    <text evidence="4">The sequence shown here is derived from an EMBL/GenBank/DDBJ whole genome shotgun (WGS) entry which is preliminary data.</text>
</comment>
<organism evidence="4 5">
    <name type="scientific">Ranitomeya imitator</name>
    <name type="common">mimic poison frog</name>
    <dbReference type="NCBI Taxonomy" id="111125"/>
    <lineage>
        <taxon>Eukaryota</taxon>
        <taxon>Metazoa</taxon>
        <taxon>Chordata</taxon>
        <taxon>Craniata</taxon>
        <taxon>Vertebrata</taxon>
        <taxon>Euteleostomi</taxon>
        <taxon>Amphibia</taxon>
        <taxon>Batrachia</taxon>
        <taxon>Anura</taxon>
        <taxon>Neobatrachia</taxon>
        <taxon>Hyloidea</taxon>
        <taxon>Dendrobatidae</taxon>
        <taxon>Dendrobatinae</taxon>
        <taxon>Ranitomeya</taxon>
    </lineage>
</organism>
<evidence type="ECO:0000313" key="5">
    <source>
        <dbReference type="Proteomes" id="UP001176940"/>
    </source>
</evidence>
<dbReference type="PANTHER" id="PTHR15911:SF6">
    <property type="entry name" value="WW DOMAIN-CONTAINING ADAPTER PROTEIN WITH COILED-COIL"/>
    <property type="match status" value="1"/>
</dbReference>
<protein>
    <recommendedName>
        <fullName evidence="6">WW domain-containing adapter protein with coiled-coil</fullName>
    </recommendedName>
</protein>
<evidence type="ECO:0000256" key="2">
    <source>
        <dbReference type="ARBA" id="ARBA00023242"/>
    </source>
</evidence>
<keyword evidence="5" id="KW-1185">Reference proteome</keyword>
<feature type="compositionally biased region" description="Low complexity" evidence="3">
    <location>
        <begin position="141"/>
        <end position="156"/>
    </location>
</feature>
<dbReference type="EMBL" id="CAUEEQ010028924">
    <property type="protein sequence ID" value="CAJ0948757.1"/>
    <property type="molecule type" value="Genomic_DNA"/>
</dbReference>
<feature type="region of interest" description="Disordered" evidence="3">
    <location>
        <begin position="62"/>
        <end position="183"/>
    </location>
</feature>
<reference evidence="4" key="1">
    <citation type="submission" date="2023-07" db="EMBL/GenBank/DDBJ databases">
        <authorList>
            <person name="Stuckert A."/>
        </authorList>
    </citation>
    <scope>NUCLEOTIDE SEQUENCE</scope>
</reference>
<evidence type="ECO:0000256" key="3">
    <source>
        <dbReference type="SAM" id="MobiDB-lite"/>
    </source>
</evidence>
<sequence>MCNLKPMTFAFTLQCAPQAAASAAVTQASLQSILHKFITAGPSAFNITSLISQVAQLSAQATQSSQSPMSLTSDASSPRSYVSPRISTPQTNTVPHKPMINTTPISSQPKANTTVGAKQGPSIQTVPQQTVTADKPQGHEPSSPRNLQRQSSQRSPSPSPNHTSSTCASSTSSVPQSTSARSSSCSLTPTLAAYFNENLIKHVQGWPADHAEKQASRLREEAHNMGSIHMSEICTELKNLRSLVRVCEIQATLREQRILFLRQQIKELEKLKNQNSFMV</sequence>
<evidence type="ECO:0000313" key="4">
    <source>
        <dbReference type="EMBL" id="CAJ0948757.1"/>
    </source>
</evidence>
<name>A0ABN9LUG7_9NEOB</name>
<dbReference type="PANTHER" id="PTHR15911">
    <property type="entry name" value="WW DOMAIN-CONTAINING ADAPTER PROTEIN WITH COILED-COIL"/>
    <property type="match status" value="1"/>
</dbReference>
<feature type="compositionally biased region" description="Low complexity" evidence="3">
    <location>
        <begin position="163"/>
        <end position="183"/>
    </location>
</feature>